<organism evidence="1 2">
    <name type="scientific">Phenylobacterium koreense</name>
    <dbReference type="NCBI Taxonomy" id="266125"/>
    <lineage>
        <taxon>Bacteria</taxon>
        <taxon>Pseudomonadati</taxon>
        <taxon>Pseudomonadota</taxon>
        <taxon>Alphaproteobacteria</taxon>
        <taxon>Caulobacterales</taxon>
        <taxon>Caulobacteraceae</taxon>
        <taxon>Phenylobacterium</taxon>
    </lineage>
</organism>
<protein>
    <recommendedName>
        <fullName evidence="3">Type VI secretion protein</fullName>
    </recommendedName>
</protein>
<dbReference type="Proteomes" id="UP001549110">
    <property type="component" value="Unassembled WGS sequence"/>
</dbReference>
<proteinExistence type="predicted"/>
<dbReference type="EMBL" id="JBEPLU010000003">
    <property type="protein sequence ID" value="MET3528156.1"/>
    <property type="molecule type" value="Genomic_DNA"/>
</dbReference>
<reference evidence="1 2" key="1">
    <citation type="submission" date="2024-06" db="EMBL/GenBank/DDBJ databases">
        <title>Genomic Encyclopedia of Type Strains, Phase IV (KMG-IV): sequencing the most valuable type-strain genomes for metagenomic binning, comparative biology and taxonomic classification.</title>
        <authorList>
            <person name="Goeker M."/>
        </authorList>
    </citation>
    <scope>NUCLEOTIDE SEQUENCE [LARGE SCALE GENOMIC DNA]</scope>
    <source>
        <strain evidence="1 2">DSM 17809</strain>
    </source>
</reference>
<comment type="caution">
    <text evidence="1">The sequence shown here is derived from an EMBL/GenBank/DDBJ whole genome shotgun (WGS) entry which is preliminary data.</text>
</comment>
<name>A0ABV2ENI9_9CAUL</name>
<evidence type="ECO:0008006" key="3">
    <source>
        <dbReference type="Google" id="ProtNLM"/>
    </source>
</evidence>
<dbReference type="RefSeq" id="WP_354298141.1">
    <property type="nucleotide sequence ID" value="NZ_JBEPLU010000003.1"/>
</dbReference>
<keyword evidence="2" id="KW-1185">Reference proteome</keyword>
<accession>A0ABV2ENI9</accession>
<gene>
    <name evidence="1" type="ORF">ABID41_003295</name>
</gene>
<evidence type="ECO:0000313" key="1">
    <source>
        <dbReference type="EMBL" id="MET3528156.1"/>
    </source>
</evidence>
<sequence>MISPEHGDCLADLRGYVREVMSHVSADLSEPELTWLGTCHFNTDHPHAHVVVRGRRQDGAVLLISPKYLYHGISARAREVASAQLGDFSRGDEERGVWRETKAERFTALDRRLVQSATQDGLVGPEPGQGPTWRALIRARLRTLTALGLAVPAGAQYRIAPDLQQRLTAMDLTKAKLRTINEHRLATGARVEELMQGRVKGEVLKSGFHDRHRTFGYAIVRDGRGGDHYARLAIGEAPPMVGGAVELTMSSKGAQRSAELDLGL</sequence>
<evidence type="ECO:0000313" key="2">
    <source>
        <dbReference type="Proteomes" id="UP001549110"/>
    </source>
</evidence>